<evidence type="ECO:0000313" key="1">
    <source>
        <dbReference type="EMBL" id="RSK47046.1"/>
    </source>
</evidence>
<dbReference type="EMBL" id="RWIT01000011">
    <property type="protein sequence ID" value="RSK47046.1"/>
    <property type="molecule type" value="Genomic_DNA"/>
</dbReference>
<proteinExistence type="predicted"/>
<dbReference type="AlphaFoldDB" id="A0A3R9P9E2"/>
<accession>A0A3R9P9E2</accession>
<evidence type="ECO:0000313" key="2">
    <source>
        <dbReference type="Proteomes" id="UP000273500"/>
    </source>
</evidence>
<comment type="caution">
    <text evidence="1">The sequence shown here is derived from an EMBL/GenBank/DDBJ whole genome shotgun (WGS) entry which is preliminary data.</text>
</comment>
<dbReference type="Proteomes" id="UP000273500">
    <property type="component" value="Unassembled WGS sequence"/>
</dbReference>
<name>A0A3R9P9E2_9BACT</name>
<keyword evidence="2" id="KW-1185">Reference proteome</keyword>
<dbReference type="RefSeq" id="WP_170172701.1">
    <property type="nucleotide sequence ID" value="NZ_RWIT01000011.1"/>
</dbReference>
<gene>
    <name evidence="1" type="ORF">EI291_17145</name>
</gene>
<organism evidence="1 2">
    <name type="scientific">Hymenobacter rigui</name>
    <dbReference type="NCBI Taxonomy" id="334424"/>
    <lineage>
        <taxon>Bacteria</taxon>
        <taxon>Pseudomonadati</taxon>
        <taxon>Bacteroidota</taxon>
        <taxon>Cytophagia</taxon>
        <taxon>Cytophagales</taxon>
        <taxon>Hymenobacteraceae</taxon>
        <taxon>Hymenobacter</taxon>
    </lineage>
</organism>
<protein>
    <submittedName>
        <fullName evidence="1">Uncharacterized protein</fullName>
    </submittedName>
</protein>
<reference evidence="1 2" key="1">
    <citation type="submission" date="2018-12" db="EMBL/GenBank/DDBJ databases">
        <authorList>
            <person name="Feng G."/>
            <person name="Zhu H."/>
        </authorList>
    </citation>
    <scope>NUCLEOTIDE SEQUENCE [LARGE SCALE GENOMIC DNA]</scope>
    <source>
        <strain evidence="1 2">KCTC 12533</strain>
    </source>
</reference>
<sequence length="567" mass="66502">MGLLAAYGLQDLVIFPPDELPIKSLDFPRAHLALVRRRMPELRYFPAYKQWGLSRLEDDSSSVYHLRKLPPDKVAAELKQPAYLLRGIAEGPQLDSLWHARSPLFLRELPRYNYWYRHRGFWDQGMVEFMERVTGMQVGILNHHADTVYALDYDTYDIALRNYTVFWARHYQQFRWNPQRGQFESPDLVVHPRSVAQQLLDRIVSPDTAVAFNAYTTFIEQNIRVPWRNTSELTSFFPNRALPTFWERFIPGKQAMYAYLRQNDLPLMLPPALQQQSLQLLQPLAFGVRYHLENQLIEQLNPEQITAFELLMLDYQQHEAAQESVGRVLDVWYSRNWARITSSEKQLSAYLKKVSVYKKLGIVGINNNFIYKLNTLRGQPRRAVRHLRATASDAEVRKVARRVLRPHWSYRARRTFSRVRQVSPPAKLYKADSLRLVLLQQGLQVYTTGKLDAARVDTALKYDAPLGFVGGHLPRATTLQPLIRLLEAHFQTDLGFGPAFGYWNMSGSPSVVHRARAWRWYLRQQGLVEKDTEPISFVQKNSFRSRSSSTPLRRRLRRLKYWWRTMW</sequence>